<dbReference type="AlphaFoldDB" id="A0A411YBS0"/>
<protein>
    <recommendedName>
        <fullName evidence="3">DoxX family membrane protein</fullName>
    </recommendedName>
</protein>
<reference evidence="1 2" key="1">
    <citation type="submission" date="2019-01" db="EMBL/GenBank/DDBJ databases">
        <title>Egibacter rhizosphaerae EGI 80759T.</title>
        <authorList>
            <person name="Chen D.-D."/>
            <person name="Tian Y."/>
            <person name="Jiao J.-Y."/>
            <person name="Zhang X.-T."/>
            <person name="Zhang Y.-G."/>
            <person name="Zhang Y."/>
            <person name="Xiao M."/>
            <person name="Shu W.-S."/>
            <person name="Li W.-J."/>
        </authorList>
    </citation>
    <scope>NUCLEOTIDE SEQUENCE [LARGE SCALE GENOMIC DNA]</scope>
    <source>
        <strain evidence="1 2">EGI 80759</strain>
    </source>
</reference>
<gene>
    <name evidence="1" type="ORF">ER308_02965</name>
</gene>
<evidence type="ECO:0008006" key="3">
    <source>
        <dbReference type="Google" id="ProtNLM"/>
    </source>
</evidence>
<dbReference type="Proteomes" id="UP000291469">
    <property type="component" value="Chromosome"/>
</dbReference>
<keyword evidence="2" id="KW-1185">Reference proteome</keyword>
<evidence type="ECO:0000313" key="1">
    <source>
        <dbReference type="EMBL" id="QBI18625.1"/>
    </source>
</evidence>
<dbReference type="EMBL" id="CP036402">
    <property type="protein sequence ID" value="QBI18625.1"/>
    <property type="molecule type" value="Genomic_DNA"/>
</dbReference>
<dbReference type="RefSeq" id="WP_131153623.1">
    <property type="nucleotide sequence ID" value="NZ_CP036402.1"/>
</dbReference>
<organism evidence="1 2">
    <name type="scientific">Egibacter rhizosphaerae</name>
    <dbReference type="NCBI Taxonomy" id="1670831"/>
    <lineage>
        <taxon>Bacteria</taxon>
        <taxon>Bacillati</taxon>
        <taxon>Actinomycetota</taxon>
        <taxon>Nitriliruptoria</taxon>
        <taxon>Egibacterales</taxon>
        <taxon>Egibacteraceae</taxon>
        <taxon>Egibacter</taxon>
    </lineage>
</organism>
<dbReference type="KEGG" id="erz:ER308_02965"/>
<evidence type="ECO:0000313" key="2">
    <source>
        <dbReference type="Proteomes" id="UP000291469"/>
    </source>
</evidence>
<proteinExistence type="predicted"/>
<sequence length="148" mass="15853">MGIGFTGWEAPLRISSGAFILQQGLSKRDMPDEAAQGLLEFAKSAEIPGIADLEPREFIDLVAIAETALGGVLLAPFVPRRLAGLGLMTFSGFLLRLYWKAPGMREEGGIAPTSDGTAMAKDAWLFAIGMALFLAGSRKKERARRQAA</sequence>
<dbReference type="OrthoDB" id="3267263at2"/>
<name>A0A411YBS0_9ACTN</name>
<accession>A0A411YBS0</accession>